<dbReference type="Gene3D" id="2.40.50.140">
    <property type="entry name" value="Nucleic acid-binding proteins"/>
    <property type="match status" value="1"/>
</dbReference>
<dbReference type="PANTHER" id="PTHR43450">
    <property type="entry name" value="ASPARTYL-TRNA SYNTHETASE"/>
    <property type="match status" value="1"/>
</dbReference>
<keyword evidence="1" id="KW-0963">Cytoplasm</keyword>
<accession>A0ABR0LRM1</accession>
<feature type="non-terminal residue" evidence="3">
    <location>
        <position position="138"/>
    </location>
</feature>
<keyword evidence="4" id="KW-1185">Reference proteome</keyword>
<feature type="region of interest" description="Disordered" evidence="2">
    <location>
        <begin position="117"/>
        <end position="138"/>
    </location>
</feature>
<evidence type="ECO:0000256" key="1">
    <source>
        <dbReference type="ARBA" id="ARBA00022490"/>
    </source>
</evidence>
<evidence type="ECO:0000313" key="3">
    <source>
        <dbReference type="EMBL" id="KAK5239071.1"/>
    </source>
</evidence>
<evidence type="ECO:0000313" key="4">
    <source>
        <dbReference type="Proteomes" id="UP001357485"/>
    </source>
</evidence>
<dbReference type="PANTHER" id="PTHR43450:SF1">
    <property type="entry name" value="ASPARTATE--TRNA LIGASE, CYTOPLASMIC"/>
    <property type="match status" value="1"/>
</dbReference>
<dbReference type="EMBL" id="JAVRRA010012535">
    <property type="protein sequence ID" value="KAK5239071.1"/>
    <property type="molecule type" value="Genomic_DNA"/>
</dbReference>
<dbReference type="SUPFAM" id="SSF50249">
    <property type="entry name" value="Nucleic acid-binding proteins"/>
    <property type="match status" value="1"/>
</dbReference>
<sequence length="138" mass="15004">MAEQFKDASSAEGEGGPEVVFRAVVDNARVQSAKLAFLMFKQGLDTIQAVVAASETLSRQMVKFAGTIPAESLVIVHGVVKKPFEPVKSATISDLEVHVRKLYIVETAEVLPMQVEDAERPIPLEGEEQKDEADGRPI</sequence>
<reference evidence="3 4" key="1">
    <citation type="submission" date="2023-08" db="EMBL/GenBank/DDBJ databases">
        <title>Black Yeasts Isolated from many extreme environments.</title>
        <authorList>
            <person name="Coleine C."/>
            <person name="Stajich J.E."/>
            <person name="Selbmann L."/>
        </authorList>
    </citation>
    <scope>NUCLEOTIDE SEQUENCE [LARGE SCALE GENOMIC DNA]</scope>
    <source>
        <strain evidence="3 4">CCFEE 536</strain>
    </source>
</reference>
<dbReference type="InterPro" id="IPR004523">
    <property type="entry name" value="Asp-tRNA_synthase_2"/>
</dbReference>
<comment type="caution">
    <text evidence="3">The sequence shown here is derived from an EMBL/GenBank/DDBJ whole genome shotgun (WGS) entry which is preliminary data.</text>
</comment>
<evidence type="ECO:0008006" key="5">
    <source>
        <dbReference type="Google" id="ProtNLM"/>
    </source>
</evidence>
<proteinExistence type="predicted"/>
<dbReference type="InterPro" id="IPR012340">
    <property type="entry name" value="NA-bd_OB-fold"/>
</dbReference>
<evidence type="ECO:0000256" key="2">
    <source>
        <dbReference type="SAM" id="MobiDB-lite"/>
    </source>
</evidence>
<dbReference type="CDD" id="cd04320">
    <property type="entry name" value="AspRS_cyto_N"/>
    <property type="match status" value="1"/>
</dbReference>
<protein>
    <recommendedName>
        <fullName evidence="5">DNA/RNA-binding protein Alba-like domain-containing protein</fullName>
    </recommendedName>
</protein>
<organism evidence="3 4">
    <name type="scientific">Cryomyces antarcticus</name>
    <dbReference type="NCBI Taxonomy" id="329879"/>
    <lineage>
        <taxon>Eukaryota</taxon>
        <taxon>Fungi</taxon>
        <taxon>Dikarya</taxon>
        <taxon>Ascomycota</taxon>
        <taxon>Pezizomycotina</taxon>
        <taxon>Dothideomycetes</taxon>
        <taxon>Dothideomycetes incertae sedis</taxon>
        <taxon>Cryomyces</taxon>
    </lineage>
</organism>
<dbReference type="Proteomes" id="UP001357485">
    <property type="component" value="Unassembled WGS sequence"/>
</dbReference>
<gene>
    <name evidence="3" type="ORF">LTR16_012328</name>
</gene>
<name>A0ABR0LRM1_9PEZI</name>